<proteinExistence type="predicted"/>
<gene>
    <name evidence="2" type="ORF">BCF46_3516</name>
</gene>
<dbReference type="EMBL" id="RCCE01000006">
    <property type="protein sequence ID" value="RLJ40945.1"/>
    <property type="molecule type" value="Genomic_DNA"/>
</dbReference>
<feature type="compositionally biased region" description="Polar residues" evidence="1">
    <location>
        <begin position="384"/>
        <end position="394"/>
    </location>
</feature>
<dbReference type="RefSeq" id="WP_121027360.1">
    <property type="nucleotide sequence ID" value="NZ_RCCE01000006.1"/>
</dbReference>
<feature type="region of interest" description="Disordered" evidence="1">
    <location>
        <begin position="381"/>
        <end position="407"/>
    </location>
</feature>
<protein>
    <submittedName>
        <fullName evidence="2">Uncharacterized protein</fullName>
    </submittedName>
</protein>
<evidence type="ECO:0000313" key="2">
    <source>
        <dbReference type="EMBL" id="RLJ40945.1"/>
    </source>
</evidence>
<comment type="caution">
    <text evidence="2">The sequence shown here is derived from an EMBL/GenBank/DDBJ whole genome shotgun (WGS) entry which is preliminary data.</text>
</comment>
<name>A0A497VL49_9RHOB</name>
<organism evidence="2 3">
    <name type="scientific">Litoreibacter meonggei</name>
    <dbReference type="NCBI Taxonomy" id="1049199"/>
    <lineage>
        <taxon>Bacteria</taxon>
        <taxon>Pseudomonadati</taxon>
        <taxon>Pseudomonadota</taxon>
        <taxon>Alphaproteobacteria</taxon>
        <taxon>Rhodobacterales</taxon>
        <taxon>Roseobacteraceae</taxon>
        <taxon>Litoreibacter</taxon>
    </lineage>
</organism>
<evidence type="ECO:0000256" key="1">
    <source>
        <dbReference type="SAM" id="MobiDB-lite"/>
    </source>
</evidence>
<dbReference type="Proteomes" id="UP000269157">
    <property type="component" value="Unassembled WGS sequence"/>
</dbReference>
<accession>A0A497VL49</accession>
<reference evidence="2 3" key="1">
    <citation type="submission" date="2018-10" db="EMBL/GenBank/DDBJ databases">
        <title>Genomic Encyclopedia of Archaeal and Bacterial Type Strains, Phase II (KMG-II): from individual species to whole genera.</title>
        <authorList>
            <person name="Goeker M."/>
        </authorList>
    </citation>
    <scope>NUCLEOTIDE SEQUENCE [LARGE SCALE GENOMIC DNA]</scope>
    <source>
        <strain evidence="2 3">DSM 29466</strain>
    </source>
</reference>
<sequence length="424" mass="45985">MAIEGDIPDFLSTGGDIAIPVDVGGQGGDAACSEAACVEVQVFQYPFERRMSETDIEYGFRLNQRFDEVTALAGFRNGSFLQDIDPAYAAELVALYYALLHDIGVPEDGFSIPSRTPEEYEAFCLTFGVGSTDYLMCPQASDSVQQMFADEPSQWINSNISDGQAHVWAAASFPGPDGTIYYRMAYGRTLWSNEMLPIDPVVAGWANGGYAAPSITFDDYGAGTLRDLFWKMFGSVGADINNFGPVPSHWFDQSSLSPVRNIDIFYGSPPAAVLFEPFQVADSSLNGVRQLLSGRVQNGAVGTNRIHRGVVFGSLRRGQTQMAAGRFTRVELDSALRTHGPPNGVNNIGDFSALAHRDPRAARNLATTVLRSAYMRSPEAQISRRASLQQGSDSITRRGGEVNGEGFDVRIGRSSVRVIPDGLT</sequence>
<dbReference type="AlphaFoldDB" id="A0A497VL49"/>
<evidence type="ECO:0000313" key="3">
    <source>
        <dbReference type="Proteomes" id="UP000269157"/>
    </source>
</evidence>
<keyword evidence="3" id="KW-1185">Reference proteome</keyword>